<sequence length="65" mass="7632">MKLPFCCITIGLFGRKGIYFKFSVNKRDKITNSKPMLTKPSLLRKLKADAYEAKFAWQTFKEVRK</sequence>
<comment type="caution">
    <text evidence="1">The sequence shown here is derived from an EMBL/GenBank/DDBJ whole genome shotgun (WGS) entry which is preliminary data.</text>
</comment>
<evidence type="ECO:0000313" key="1">
    <source>
        <dbReference type="EMBL" id="OBR64836.1"/>
    </source>
</evidence>
<name>A0A1A5YGQ9_9BACL</name>
<gene>
    <name evidence="1" type="ORF">A7K91_04435</name>
</gene>
<dbReference type="AlphaFoldDB" id="A0A1A5YGQ9"/>
<dbReference type="STRING" id="1844972.A7K91_04435"/>
<protein>
    <submittedName>
        <fullName evidence="1">Uncharacterized protein</fullName>
    </submittedName>
</protein>
<accession>A0A1A5YGQ9</accession>
<dbReference type="Proteomes" id="UP000092024">
    <property type="component" value="Unassembled WGS sequence"/>
</dbReference>
<proteinExistence type="predicted"/>
<reference evidence="1 2" key="1">
    <citation type="submission" date="2016-05" db="EMBL/GenBank/DDBJ databases">
        <title>Paenibacillus oryzae. sp. nov., isolated from the rice root.</title>
        <authorList>
            <person name="Zhang J."/>
            <person name="Zhang X."/>
        </authorList>
    </citation>
    <scope>NUCLEOTIDE SEQUENCE [LARGE SCALE GENOMIC DNA]</scope>
    <source>
        <strain evidence="1 2">1DrF-4</strain>
    </source>
</reference>
<organism evidence="1 2">
    <name type="scientific">Paenibacillus oryzae</name>
    <dbReference type="NCBI Taxonomy" id="1844972"/>
    <lineage>
        <taxon>Bacteria</taxon>
        <taxon>Bacillati</taxon>
        <taxon>Bacillota</taxon>
        <taxon>Bacilli</taxon>
        <taxon>Bacillales</taxon>
        <taxon>Paenibacillaceae</taxon>
        <taxon>Paenibacillus</taxon>
    </lineage>
</organism>
<dbReference type="EMBL" id="LYPA01000064">
    <property type="protein sequence ID" value="OBR64836.1"/>
    <property type="molecule type" value="Genomic_DNA"/>
</dbReference>
<keyword evidence="2" id="KW-1185">Reference proteome</keyword>
<evidence type="ECO:0000313" key="2">
    <source>
        <dbReference type="Proteomes" id="UP000092024"/>
    </source>
</evidence>